<dbReference type="RefSeq" id="WP_013921613.1">
    <property type="nucleotide sequence ID" value="NC_015693.1"/>
</dbReference>
<gene>
    <name evidence="1" type="ordered locus">Runsl_5653</name>
</gene>
<geneLocation type="plasmid" evidence="1 2">
    <name>pRUNSL01</name>
</geneLocation>
<name>A0A7U3ZRC2_RUNSL</name>
<dbReference type="EMBL" id="CP002860">
    <property type="protein sequence ID" value="AEI51942.1"/>
    <property type="molecule type" value="Genomic_DNA"/>
</dbReference>
<accession>A0A7U3ZRC2</accession>
<keyword evidence="2" id="KW-1185">Reference proteome</keyword>
<proteinExistence type="predicted"/>
<evidence type="ECO:0000313" key="1">
    <source>
        <dbReference type="EMBL" id="AEI51942.1"/>
    </source>
</evidence>
<keyword evidence="1" id="KW-0614">Plasmid</keyword>
<protein>
    <submittedName>
        <fullName evidence="1">Uncharacterized protein</fullName>
    </submittedName>
</protein>
<reference evidence="2" key="1">
    <citation type="submission" date="2011-06" db="EMBL/GenBank/DDBJ databases">
        <title>The complete genome of plasmid 1 of Runella slithyformis DSM 19594.</title>
        <authorList>
            <consortium name="US DOE Joint Genome Institute (JGI-PGF)"/>
            <person name="Lucas S."/>
            <person name="Han J."/>
            <person name="Lapidus A."/>
            <person name="Bruce D."/>
            <person name="Goodwin L."/>
            <person name="Pitluck S."/>
            <person name="Peters L."/>
            <person name="Kyrpides N."/>
            <person name="Mavromatis K."/>
            <person name="Ivanova N."/>
            <person name="Ovchinnikova G."/>
            <person name="Zhang X."/>
            <person name="Misra M."/>
            <person name="Detter J.C."/>
            <person name="Tapia R."/>
            <person name="Han C."/>
            <person name="Land M."/>
            <person name="Hauser L."/>
            <person name="Markowitz V."/>
            <person name="Cheng J.-F."/>
            <person name="Hugenholtz P."/>
            <person name="Woyke T."/>
            <person name="Wu D."/>
            <person name="Tindall B."/>
            <person name="Faehrich R."/>
            <person name="Brambilla E."/>
            <person name="Klenk H.-P."/>
            <person name="Eisen J.A."/>
        </authorList>
    </citation>
    <scope>NUCLEOTIDE SEQUENCE [LARGE SCALE GENOMIC DNA]</scope>
    <source>
        <strain evidence="2">ATCC 29530 / DSM 19594 / LMG 11500 / NCIMB 11436 / LSU 4</strain>
        <plasmid evidence="2">pRUNSL01</plasmid>
    </source>
</reference>
<dbReference type="Proteomes" id="UP000000493">
    <property type="component" value="Plasmid pRUNSL01"/>
</dbReference>
<evidence type="ECO:0000313" key="2">
    <source>
        <dbReference type="Proteomes" id="UP000000493"/>
    </source>
</evidence>
<sequence>MKLQNGHIIIPADVFSRILEGEEQVNLVYYPERNQLLFAGKSKVFFEKLHKTKWQRLKDKNAQGDKSLFVREILLDYDLDDTDRVLTCEIKTTGIISIELA</sequence>
<organism evidence="1 2">
    <name type="scientific">Runella slithyformis (strain ATCC 29530 / DSM 19594 / LMG 11500 / NCIMB 11436 / LSU 4)</name>
    <dbReference type="NCBI Taxonomy" id="761193"/>
    <lineage>
        <taxon>Bacteria</taxon>
        <taxon>Pseudomonadati</taxon>
        <taxon>Bacteroidota</taxon>
        <taxon>Cytophagia</taxon>
        <taxon>Cytophagales</taxon>
        <taxon>Spirosomataceae</taxon>
        <taxon>Runella</taxon>
    </lineage>
</organism>
<reference evidence="1 2" key="2">
    <citation type="journal article" date="2012" name="Stand. Genomic Sci.">
        <title>Complete genome sequence of the aquatic bacterium Runella slithyformis type strain (LSU 4(T)).</title>
        <authorList>
            <person name="Copeland A."/>
            <person name="Zhang X."/>
            <person name="Misra M."/>
            <person name="Lapidus A."/>
            <person name="Nolan M."/>
            <person name="Lucas S."/>
            <person name="Deshpande S."/>
            <person name="Cheng J.F."/>
            <person name="Tapia R."/>
            <person name="Goodwin L.A."/>
            <person name="Pitluck S."/>
            <person name="Liolios K."/>
            <person name="Pagani I."/>
            <person name="Ivanova N."/>
            <person name="Mikhailova N."/>
            <person name="Pati A."/>
            <person name="Chen A."/>
            <person name="Palaniappan K."/>
            <person name="Land M."/>
            <person name="Hauser L."/>
            <person name="Pan C."/>
            <person name="Jeffries C.D."/>
            <person name="Detter J.C."/>
            <person name="Brambilla E.M."/>
            <person name="Rohde M."/>
            <person name="Djao O.D."/>
            <person name="Goker M."/>
            <person name="Sikorski J."/>
            <person name="Tindall B.J."/>
            <person name="Woyke T."/>
            <person name="Bristow J."/>
            <person name="Eisen J.A."/>
            <person name="Markowitz V."/>
            <person name="Hugenholtz P."/>
            <person name="Kyrpides N.C."/>
            <person name="Klenk H.P."/>
            <person name="Mavromatis K."/>
        </authorList>
    </citation>
    <scope>NUCLEOTIDE SEQUENCE [LARGE SCALE GENOMIC DNA]</scope>
    <source>
        <strain evidence="2">ATCC 29530 / DSM 19594 / LMG 11500 / NCIMB 11436 / LSU 4</strain>
    </source>
</reference>
<dbReference type="AlphaFoldDB" id="A0A7U3ZRC2"/>
<dbReference type="KEGG" id="rsi:Runsl_5653"/>